<dbReference type="AlphaFoldDB" id="A0A0A9BLH4"/>
<accession>A0A0A9BLH4</accession>
<name>A0A0A9BLH4_ARUDO</name>
<sequence length="65" mass="7787">MFCSRFPFIPIQLKCLCMLFPTYPWSRDKLSMTWVSHLFLDYHVQMSQLTCSIGYSIILTHLQRL</sequence>
<reference evidence="1" key="2">
    <citation type="journal article" date="2015" name="Data Brief">
        <title>Shoot transcriptome of the giant reed, Arundo donax.</title>
        <authorList>
            <person name="Barrero R.A."/>
            <person name="Guerrero F.D."/>
            <person name="Moolhuijzen P."/>
            <person name="Goolsby J.A."/>
            <person name="Tidwell J."/>
            <person name="Bellgard S.E."/>
            <person name="Bellgard M.I."/>
        </authorList>
    </citation>
    <scope>NUCLEOTIDE SEQUENCE</scope>
    <source>
        <tissue evidence="1">Shoot tissue taken approximately 20 cm above the soil surface</tissue>
    </source>
</reference>
<reference evidence="1" key="1">
    <citation type="submission" date="2014-09" db="EMBL/GenBank/DDBJ databases">
        <authorList>
            <person name="Magalhaes I.L.F."/>
            <person name="Oliveira U."/>
            <person name="Santos F.R."/>
            <person name="Vidigal T.H.D.A."/>
            <person name="Brescovit A.D."/>
            <person name="Santos A.J."/>
        </authorList>
    </citation>
    <scope>NUCLEOTIDE SEQUENCE</scope>
    <source>
        <tissue evidence="1">Shoot tissue taken approximately 20 cm above the soil surface</tissue>
    </source>
</reference>
<organism evidence="1">
    <name type="scientific">Arundo donax</name>
    <name type="common">Giant reed</name>
    <name type="synonym">Donax arundinaceus</name>
    <dbReference type="NCBI Taxonomy" id="35708"/>
    <lineage>
        <taxon>Eukaryota</taxon>
        <taxon>Viridiplantae</taxon>
        <taxon>Streptophyta</taxon>
        <taxon>Embryophyta</taxon>
        <taxon>Tracheophyta</taxon>
        <taxon>Spermatophyta</taxon>
        <taxon>Magnoliopsida</taxon>
        <taxon>Liliopsida</taxon>
        <taxon>Poales</taxon>
        <taxon>Poaceae</taxon>
        <taxon>PACMAD clade</taxon>
        <taxon>Arundinoideae</taxon>
        <taxon>Arundineae</taxon>
        <taxon>Arundo</taxon>
    </lineage>
</organism>
<dbReference type="EMBL" id="GBRH01233061">
    <property type="protein sequence ID" value="JAD64834.1"/>
    <property type="molecule type" value="Transcribed_RNA"/>
</dbReference>
<evidence type="ECO:0000313" key="1">
    <source>
        <dbReference type="EMBL" id="JAD64834.1"/>
    </source>
</evidence>
<proteinExistence type="predicted"/>
<protein>
    <submittedName>
        <fullName evidence="1">Uncharacterized protein</fullName>
    </submittedName>
</protein>